<evidence type="ECO:0000313" key="3">
    <source>
        <dbReference type="EMBL" id="OHA91301.1"/>
    </source>
</evidence>
<dbReference type="InterPro" id="IPR000056">
    <property type="entry name" value="Ribul_P_3_epim-like"/>
</dbReference>
<dbReference type="InterPro" id="IPR013785">
    <property type="entry name" value="Aldolase_TIM"/>
</dbReference>
<reference evidence="3 4" key="1">
    <citation type="journal article" date="2016" name="Nat. Commun.">
        <title>Thousands of microbial genomes shed light on interconnected biogeochemical processes in an aquifer system.</title>
        <authorList>
            <person name="Anantharaman K."/>
            <person name="Brown C.T."/>
            <person name="Hug L.A."/>
            <person name="Sharon I."/>
            <person name="Castelle C.J."/>
            <person name="Probst A.J."/>
            <person name="Thomas B.C."/>
            <person name="Singh A."/>
            <person name="Wilkins M.J."/>
            <person name="Karaoz U."/>
            <person name="Brodie E.L."/>
            <person name="Williams K.H."/>
            <person name="Hubbard S.S."/>
            <person name="Banfield J.F."/>
        </authorList>
    </citation>
    <scope>NUCLEOTIDE SEQUENCE [LARGE SCALE GENOMIC DNA]</scope>
</reference>
<dbReference type="Gene3D" id="3.20.20.70">
    <property type="entry name" value="Aldolase class I"/>
    <property type="match status" value="1"/>
</dbReference>
<protein>
    <recommendedName>
        <fullName evidence="5">Ribulose phosphate epimerase</fullName>
    </recommendedName>
</protein>
<organism evidence="3 4">
    <name type="scientific">Candidatus Zambryskibacteria bacterium RIFCSPHIGHO2_01_FULL_49_18</name>
    <dbReference type="NCBI Taxonomy" id="1802740"/>
    <lineage>
        <taxon>Bacteria</taxon>
        <taxon>Candidatus Zambryskiibacteriota</taxon>
    </lineage>
</organism>
<dbReference type="EMBL" id="MHVJ01000013">
    <property type="protein sequence ID" value="OHA91301.1"/>
    <property type="molecule type" value="Genomic_DNA"/>
</dbReference>
<evidence type="ECO:0000256" key="1">
    <source>
        <dbReference type="ARBA" id="ARBA00022723"/>
    </source>
</evidence>
<dbReference type="AlphaFoldDB" id="A0A1G2T3Y5"/>
<dbReference type="SUPFAM" id="SSF51366">
    <property type="entry name" value="Ribulose-phoshate binding barrel"/>
    <property type="match status" value="1"/>
</dbReference>
<name>A0A1G2T3Y5_9BACT</name>
<dbReference type="GO" id="GO:0016857">
    <property type="term" value="F:racemase and epimerase activity, acting on carbohydrates and derivatives"/>
    <property type="evidence" value="ECO:0007669"/>
    <property type="project" value="InterPro"/>
</dbReference>
<sequence>MNEIIPAILPTDPEDLVRQVDTLPLEIPFIHFDVVSDDDNWTPIDKDFEVHLMVENPGEVANKWIERGAKRVIVHSIDDTLVKCREKAEIGIAIEIDKTIEEFSAFLDFVDFIHLMSIKEIGHQGHPFDDRVYERIKEAKKKFPHLPVSVDGGITLENYKKLQETGADRLIVGSHFKEIWNSLTSA</sequence>
<evidence type="ECO:0000256" key="2">
    <source>
        <dbReference type="ARBA" id="ARBA00023235"/>
    </source>
</evidence>
<dbReference type="InterPro" id="IPR011060">
    <property type="entry name" value="RibuloseP-bd_barrel"/>
</dbReference>
<dbReference type="GO" id="GO:0046872">
    <property type="term" value="F:metal ion binding"/>
    <property type="evidence" value="ECO:0007669"/>
    <property type="project" value="UniProtKB-KW"/>
</dbReference>
<accession>A0A1G2T3Y5</accession>
<proteinExistence type="predicted"/>
<evidence type="ECO:0000313" key="4">
    <source>
        <dbReference type="Proteomes" id="UP000178612"/>
    </source>
</evidence>
<dbReference type="PANTHER" id="PTHR11749">
    <property type="entry name" value="RIBULOSE-5-PHOSPHATE-3-EPIMERASE"/>
    <property type="match status" value="1"/>
</dbReference>
<keyword evidence="1" id="KW-0479">Metal-binding</keyword>
<comment type="caution">
    <text evidence="3">The sequence shown here is derived from an EMBL/GenBank/DDBJ whole genome shotgun (WGS) entry which is preliminary data.</text>
</comment>
<dbReference type="GO" id="GO:0005975">
    <property type="term" value="P:carbohydrate metabolic process"/>
    <property type="evidence" value="ECO:0007669"/>
    <property type="project" value="InterPro"/>
</dbReference>
<dbReference type="Proteomes" id="UP000178612">
    <property type="component" value="Unassembled WGS sequence"/>
</dbReference>
<dbReference type="Pfam" id="PF00834">
    <property type="entry name" value="Ribul_P_3_epim"/>
    <property type="match status" value="1"/>
</dbReference>
<gene>
    <name evidence="3" type="ORF">A2758_02460</name>
</gene>
<keyword evidence="2" id="KW-0413">Isomerase</keyword>
<evidence type="ECO:0008006" key="5">
    <source>
        <dbReference type="Google" id="ProtNLM"/>
    </source>
</evidence>